<dbReference type="KEGG" id="pcor:KS4_27040"/>
<dbReference type="AlphaFoldDB" id="A0A517YWN0"/>
<feature type="compositionally biased region" description="Basic and acidic residues" evidence="1">
    <location>
        <begin position="51"/>
        <end position="72"/>
    </location>
</feature>
<accession>A0A517YWN0</accession>
<organism evidence="2 3">
    <name type="scientific">Poriferisphaera corsica</name>
    <dbReference type="NCBI Taxonomy" id="2528020"/>
    <lineage>
        <taxon>Bacteria</taxon>
        <taxon>Pseudomonadati</taxon>
        <taxon>Planctomycetota</taxon>
        <taxon>Phycisphaerae</taxon>
        <taxon>Phycisphaerales</taxon>
        <taxon>Phycisphaeraceae</taxon>
        <taxon>Poriferisphaera</taxon>
    </lineage>
</organism>
<dbReference type="RefSeq" id="WP_145078757.1">
    <property type="nucleotide sequence ID" value="NZ_CP036425.1"/>
</dbReference>
<feature type="region of interest" description="Disordered" evidence="1">
    <location>
        <begin position="51"/>
        <end position="113"/>
    </location>
</feature>
<sequence length="180" mass="21520">MSQTDKKVPEVGMPSLSASDLFNDLQHRCEQLRSWHAQADGQIKEKMAELGERESALDDRDNRLKEHSEELRKHHKKVQHARSRLKEDMDKMRDDREEHEHEKQMVTNKRMELEEDRKELRQIRKELDKEWQTLKIMRKAQEDMAATLDADRQRISEMQLKLVSHKYGDDSQSDYRKLAA</sequence>
<evidence type="ECO:0000256" key="1">
    <source>
        <dbReference type="SAM" id="MobiDB-lite"/>
    </source>
</evidence>
<proteinExistence type="predicted"/>
<name>A0A517YWN0_9BACT</name>
<keyword evidence="3" id="KW-1185">Reference proteome</keyword>
<gene>
    <name evidence="2" type="primary">smc_5</name>
    <name evidence="2" type="ORF">KS4_27040</name>
</gene>
<dbReference type="EMBL" id="CP036425">
    <property type="protein sequence ID" value="QDU34633.1"/>
    <property type="molecule type" value="Genomic_DNA"/>
</dbReference>
<protein>
    <submittedName>
        <fullName evidence="2">Chromosome partition protein Smc</fullName>
    </submittedName>
</protein>
<evidence type="ECO:0000313" key="3">
    <source>
        <dbReference type="Proteomes" id="UP000317369"/>
    </source>
</evidence>
<feature type="compositionally biased region" description="Basic and acidic residues" evidence="1">
    <location>
        <begin position="84"/>
        <end position="113"/>
    </location>
</feature>
<feature type="compositionally biased region" description="Basic residues" evidence="1">
    <location>
        <begin position="73"/>
        <end position="83"/>
    </location>
</feature>
<evidence type="ECO:0000313" key="2">
    <source>
        <dbReference type="EMBL" id="QDU34633.1"/>
    </source>
</evidence>
<dbReference type="Proteomes" id="UP000317369">
    <property type="component" value="Chromosome"/>
</dbReference>
<reference evidence="2 3" key="1">
    <citation type="submission" date="2019-02" db="EMBL/GenBank/DDBJ databases">
        <title>Deep-cultivation of Planctomycetes and their phenomic and genomic characterization uncovers novel biology.</title>
        <authorList>
            <person name="Wiegand S."/>
            <person name="Jogler M."/>
            <person name="Boedeker C."/>
            <person name="Pinto D."/>
            <person name="Vollmers J."/>
            <person name="Rivas-Marin E."/>
            <person name="Kohn T."/>
            <person name="Peeters S.H."/>
            <person name="Heuer A."/>
            <person name="Rast P."/>
            <person name="Oberbeckmann S."/>
            <person name="Bunk B."/>
            <person name="Jeske O."/>
            <person name="Meyerdierks A."/>
            <person name="Storesund J.E."/>
            <person name="Kallscheuer N."/>
            <person name="Luecker S."/>
            <person name="Lage O.M."/>
            <person name="Pohl T."/>
            <person name="Merkel B.J."/>
            <person name="Hornburger P."/>
            <person name="Mueller R.-W."/>
            <person name="Bruemmer F."/>
            <person name="Labrenz M."/>
            <person name="Spormann A.M."/>
            <person name="Op den Camp H."/>
            <person name="Overmann J."/>
            <person name="Amann R."/>
            <person name="Jetten M.S.M."/>
            <person name="Mascher T."/>
            <person name="Medema M.H."/>
            <person name="Devos D.P."/>
            <person name="Kaster A.-K."/>
            <person name="Ovreas L."/>
            <person name="Rohde M."/>
            <person name="Galperin M.Y."/>
            <person name="Jogler C."/>
        </authorList>
    </citation>
    <scope>NUCLEOTIDE SEQUENCE [LARGE SCALE GENOMIC DNA]</scope>
    <source>
        <strain evidence="2 3">KS4</strain>
    </source>
</reference>